<dbReference type="GO" id="GO:0006364">
    <property type="term" value="P:rRNA processing"/>
    <property type="evidence" value="ECO:0007669"/>
    <property type="project" value="UniProtKB-UniRule"/>
</dbReference>
<keyword evidence="3 12" id="KW-0479">Metal-binding</keyword>
<comment type="cofactor">
    <cofactor evidence="12">
        <name>Zn(2+)</name>
        <dbReference type="ChEBI" id="CHEBI:29105"/>
    </cofactor>
    <text evidence="12">Binds 2 Zn(2+) ions per subunit. It is not clear if Zn(2+) or Mg(2+) is physiologically important.</text>
</comment>
<feature type="active site" description="Proton acceptor" evidence="10">
    <location>
        <position position="377"/>
    </location>
</feature>
<evidence type="ECO:0000256" key="11">
    <source>
        <dbReference type="PIRSR" id="PIRSR004803-2"/>
    </source>
</evidence>
<feature type="active site" description="Proton donor" evidence="10">
    <location>
        <position position="205"/>
    </location>
</feature>
<dbReference type="InterPro" id="IPR036866">
    <property type="entry name" value="RibonucZ/Hydroxyglut_hydro"/>
</dbReference>
<dbReference type="Gene3D" id="3.10.20.580">
    <property type="match status" value="1"/>
</dbReference>
<evidence type="ECO:0000256" key="2">
    <source>
        <dbReference type="ARBA" id="ARBA00022722"/>
    </source>
</evidence>
<keyword evidence="1 9" id="KW-0963">Cytoplasm</keyword>
<proteinExistence type="inferred from homology"/>
<dbReference type="AlphaFoldDB" id="A0A919EGS8"/>
<accession>A0A919EGS8</accession>
<dbReference type="InterPro" id="IPR001279">
    <property type="entry name" value="Metallo-B-lactamas"/>
</dbReference>
<evidence type="ECO:0000256" key="1">
    <source>
        <dbReference type="ARBA" id="ARBA00022490"/>
    </source>
</evidence>
<feature type="binding site" evidence="12">
    <location>
        <position position="89"/>
    </location>
    <ligand>
        <name>Zn(2+)</name>
        <dbReference type="ChEBI" id="CHEBI:29105"/>
        <label>1</label>
        <note>catalytic</note>
    </ligand>
</feature>
<keyword evidence="7 9" id="KW-0269">Exonuclease</keyword>
<dbReference type="Pfam" id="PF07521">
    <property type="entry name" value="RMMBL"/>
    <property type="match status" value="1"/>
</dbReference>
<name>A0A919EGS8_9ACTN</name>
<dbReference type="Gene3D" id="3.40.50.10710">
    <property type="entry name" value="Metallo-hydrolase/oxidoreductase"/>
    <property type="match status" value="1"/>
</dbReference>
<comment type="cofactor">
    <cofactor evidence="12">
        <name>Ca(2+)</name>
        <dbReference type="ChEBI" id="CHEBI:29108"/>
    </cofactor>
    <text evidence="12">Binds 1 Ca(2+) cation per subunit. Seen in 1 crystal structure, it is not clear if it is physiologically important.</text>
</comment>
<dbReference type="Gene3D" id="3.60.15.10">
    <property type="entry name" value="Ribonuclease Z/Hydroxyacylglutathione hydrolase-like"/>
    <property type="match status" value="1"/>
</dbReference>
<feature type="binding site" evidence="9 11">
    <location>
        <begin position="373"/>
        <end position="377"/>
    </location>
    <ligand>
        <name>substrate</name>
    </ligand>
</feature>
<dbReference type="GO" id="GO:0003723">
    <property type="term" value="F:RNA binding"/>
    <property type="evidence" value="ECO:0007669"/>
    <property type="project" value="UniProtKB-UniRule"/>
</dbReference>
<keyword evidence="12" id="KW-0106">Calcium</keyword>
<evidence type="ECO:0000313" key="15">
    <source>
        <dbReference type="Proteomes" id="UP000638313"/>
    </source>
</evidence>
<evidence type="ECO:0000256" key="10">
    <source>
        <dbReference type="PIRSR" id="PIRSR004803-1"/>
    </source>
</evidence>
<keyword evidence="6 12" id="KW-0862">Zinc</keyword>
<organism evidence="14 15">
    <name type="scientific">Streptomyces mashuensis</name>
    <dbReference type="NCBI Taxonomy" id="33904"/>
    <lineage>
        <taxon>Bacteria</taxon>
        <taxon>Bacillati</taxon>
        <taxon>Actinomycetota</taxon>
        <taxon>Actinomycetes</taxon>
        <taxon>Kitasatosporales</taxon>
        <taxon>Streptomycetaceae</taxon>
        <taxon>Streptomyces</taxon>
    </lineage>
</organism>
<feature type="binding site" evidence="12">
    <location>
        <position position="151"/>
    </location>
    <ligand>
        <name>Zn(2+)</name>
        <dbReference type="ChEBI" id="CHEBI:29105"/>
        <label>1</label>
        <note>catalytic</note>
    </ligand>
</feature>
<dbReference type="PIRSF" id="PIRSF004803">
    <property type="entry name" value="RnjA"/>
    <property type="match status" value="1"/>
</dbReference>
<dbReference type="Pfam" id="PF22505">
    <property type="entry name" value="RNase_J_b_CASP"/>
    <property type="match status" value="1"/>
</dbReference>
<dbReference type="InterPro" id="IPR041636">
    <property type="entry name" value="RNase_J_C"/>
</dbReference>
<dbReference type="Proteomes" id="UP000638313">
    <property type="component" value="Unassembled WGS sequence"/>
</dbReference>
<dbReference type="GO" id="GO:0005737">
    <property type="term" value="C:cytoplasm"/>
    <property type="evidence" value="ECO:0007669"/>
    <property type="project" value="UniProtKB-SubCell"/>
</dbReference>
<keyword evidence="2 9" id="KW-0540">Nuclease</keyword>
<keyword evidence="8 9" id="KW-0694">RNA-binding</keyword>
<dbReference type="Pfam" id="PF17770">
    <property type="entry name" value="RNase_J_C"/>
    <property type="match status" value="1"/>
</dbReference>
<feature type="binding site" evidence="12">
    <location>
        <position position="88"/>
    </location>
    <ligand>
        <name>Zn(2+)</name>
        <dbReference type="ChEBI" id="CHEBI:29105"/>
        <label>1</label>
        <note>catalytic</note>
    </ligand>
</feature>
<evidence type="ECO:0000256" key="3">
    <source>
        <dbReference type="ARBA" id="ARBA00022723"/>
    </source>
</evidence>
<keyword evidence="5 9" id="KW-0378">Hydrolase</keyword>
<reference evidence="14" key="1">
    <citation type="journal article" date="2014" name="Int. J. Syst. Evol. Microbiol.">
        <title>Complete genome sequence of Corynebacterium casei LMG S-19264T (=DSM 44701T), isolated from a smear-ripened cheese.</title>
        <authorList>
            <consortium name="US DOE Joint Genome Institute (JGI-PGF)"/>
            <person name="Walter F."/>
            <person name="Albersmeier A."/>
            <person name="Kalinowski J."/>
            <person name="Ruckert C."/>
        </authorList>
    </citation>
    <scope>NUCLEOTIDE SEQUENCE</scope>
    <source>
        <strain evidence="14">JCM 4059</strain>
    </source>
</reference>
<dbReference type="InterPro" id="IPR042173">
    <property type="entry name" value="RNase_J_2"/>
</dbReference>
<evidence type="ECO:0000256" key="4">
    <source>
        <dbReference type="ARBA" id="ARBA00022759"/>
    </source>
</evidence>
<gene>
    <name evidence="9 14" type="primary">rnj</name>
    <name evidence="14" type="ORF">GCM10010218_64550</name>
</gene>
<dbReference type="EC" id="3.1.-.-" evidence="9"/>
<feature type="binding site" evidence="12">
    <location>
        <position position="399"/>
    </location>
    <ligand>
        <name>Zn(2+)</name>
        <dbReference type="ChEBI" id="CHEBI:29105"/>
        <label>1</label>
        <note>catalytic</note>
    </ligand>
</feature>
<reference evidence="14" key="2">
    <citation type="submission" date="2020-09" db="EMBL/GenBank/DDBJ databases">
        <authorList>
            <person name="Sun Q."/>
            <person name="Ohkuma M."/>
        </authorList>
    </citation>
    <scope>NUCLEOTIDE SEQUENCE</scope>
    <source>
        <strain evidence="14">JCM 4059</strain>
    </source>
</reference>
<comment type="function">
    <text evidence="9">An RNase that has 5'-3' exonuclease and possibly endonuclease activity. Involved in maturation of rRNA and in some organisms also mRNA maturation and/or decay.</text>
</comment>
<feature type="binding site" evidence="12">
    <location>
        <position position="84"/>
    </location>
    <ligand>
        <name>Zn(2+)</name>
        <dbReference type="ChEBI" id="CHEBI:29105"/>
        <label>1</label>
        <note>catalytic</note>
    </ligand>
</feature>
<feature type="binding site" evidence="12">
    <location>
        <position position="452"/>
    </location>
    <ligand>
        <name>Ca(2+)</name>
        <dbReference type="ChEBI" id="CHEBI:29108"/>
    </ligand>
</feature>
<comment type="similarity">
    <text evidence="9">Belongs to the metallo-beta-lactamase superfamily. RNA-metabolizing metallo-beta-lactamase-like family. Bacterial RNase J subfamily.</text>
</comment>
<feature type="binding site" evidence="12">
    <location>
        <position position="59"/>
    </location>
    <ligand>
        <name>Ca(2+)</name>
        <dbReference type="ChEBI" id="CHEBI:29108"/>
    </ligand>
</feature>
<keyword evidence="4 9" id="KW-0255">Endonuclease</keyword>
<dbReference type="GO" id="GO:0004534">
    <property type="term" value="F:5'-3' RNA exonuclease activity"/>
    <property type="evidence" value="ECO:0007669"/>
    <property type="project" value="UniProtKB-UniRule"/>
</dbReference>
<feature type="binding site" evidence="12">
    <location>
        <position position="173"/>
    </location>
    <ligand>
        <name>Zn(2+)</name>
        <dbReference type="ChEBI" id="CHEBI:29105"/>
        <label>1</label>
        <note>catalytic</note>
    </ligand>
</feature>
<feature type="domain" description="Metallo-beta-lactamase" evidence="13">
    <location>
        <begin position="31"/>
        <end position="225"/>
    </location>
</feature>
<feature type="binding site" evidence="12">
    <location>
        <position position="86"/>
    </location>
    <ligand>
        <name>Zn(2+)</name>
        <dbReference type="ChEBI" id="CHEBI:29105"/>
        <label>1</label>
        <note>catalytic</note>
    </ligand>
</feature>
<evidence type="ECO:0000313" key="14">
    <source>
        <dbReference type="EMBL" id="GHF74583.1"/>
    </source>
</evidence>
<dbReference type="EMBL" id="BNBD01000028">
    <property type="protein sequence ID" value="GHF74583.1"/>
    <property type="molecule type" value="Genomic_DNA"/>
</dbReference>
<feature type="binding site" evidence="11">
    <location>
        <begin position="242"/>
        <end position="244"/>
    </location>
    <ligand>
        <name>substrate</name>
    </ligand>
</feature>
<comment type="subunit">
    <text evidence="9">Homodimer, may be a subunit of the RNA degradosome.</text>
</comment>
<comment type="subcellular location">
    <subcellularLocation>
        <location evidence="9">Cytoplasm</location>
    </subcellularLocation>
</comment>
<sequence>MSHPHPELGPPPKLPEGGLRVTPLGGLGEIGRNMTVFEYGGRLLIVDCGVLFPEEEQPGVDLILPDFSSIRDRLDDIEGIVLTHGHEDHIGGVPYLLREKPDIPLIGSKLTLALIEAKLQEHRIRPYTLEVFEGHRERIGPFDCEFIAVNHSIPDALAVAIRTPAGMAVHTGDFKMDQLPLDGRLTDLPAFAKLGEEGIDLLLVDSTNAEVPGFVPPERDISGVLRQVFAGAQKRIIVASFASHVHRIQQILDAAHEYGRRVAFVGRSMVRNMGIARDLGYLRIPPGLVVDVKTLDDLPDNEVVLVCTGSQGEPMAALSRMANRDHQIRIVQGDTVILASSLIPGNESAVYRVINGLMRWGANVVHKGNARVHVSGHASAGELLYFYNICKPKNLMPVHGEWRHLRANAELGALTGIPKNHIVIAEDGVVVDLVDGQAKIVGKVQAGYVYVDGLSVGDVTEASLKDRRILGDEGIISIFVVVDSTTGKVVSGPQIQARGSGIDDADFAAVVPKIEDAIAKAASDGIAEPHQLQQLMRRSVGKWVSDSYRRRPMILPVVVEV</sequence>
<dbReference type="HAMAP" id="MF_01491">
    <property type="entry name" value="RNase_J_bact"/>
    <property type="match status" value="1"/>
</dbReference>
<protein>
    <recommendedName>
        <fullName evidence="9">Ribonuclease J</fullName>
        <shortName evidence="9">RNase J</shortName>
        <ecNumber evidence="9">3.1.-.-</ecNumber>
    </recommendedName>
</protein>
<dbReference type="SMART" id="SM00849">
    <property type="entry name" value="Lactamase_B"/>
    <property type="match status" value="1"/>
</dbReference>
<evidence type="ECO:0000256" key="6">
    <source>
        <dbReference type="ARBA" id="ARBA00022833"/>
    </source>
</evidence>
<dbReference type="GO" id="GO:0008270">
    <property type="term" value="F:zinc ion binding"/>
    <property type="evidence" value="ECO:0007669"/>
    <property type="project" value="InterPro"/>
</dbReference>
<evidence type="ECO:0000256" key="7">
    <source>
        <dbReference type="ARBA" id="ARBA00022839"/>
    </source>
</evidence>
<dbReference type="Pfam" id="PF00753">
    <property type="entry name" value="Lactamase_B"/>
    <property type="match status" value="1"/>
</dbReference>
<feature type="binding site" evidence="12">
    <location>
        <position position="61"/>
    </location>
    <ligand>
        <name>Ca(2+)</name>
        <dbReference type="ChEBI" id="CHEBI:29108"/>
    </ligand>
</feature>
<dbReference type="InterPro" id="IPR030854">
    <property type="entry name" value="RNase_J_bac"/>
</dbReference>
<evidence type="ECO:0000256" key="8">
    <source>
        <dbReference type="ARBA" id="ARBA00022884"/>
    </source>
</evidence>
<evidence type="ECO:0000256" key="5">
    <source>
        <dbReference type="ARBA" id="ARBA00022801"/>
    </source>
</evidence>
<dbReference type="GO" id="GO:0004521">
    <property type="term" value="F:RNA endonuclease activity"/>
    <property type="evidence" value="ECO:0007669"/>
    <property type="project" value="UniProtKB-UniRule"/>
</dbReference>
<dbReference type="PANTHER" id="PTHR43694">
    <property type="entry name" value="RIBONUCLEASE J"/>
    <property type="match status" value="1"/>
</dbReference>
<comment type="caution">
    <text evidence="14">The sequence shown here is derived from an EMBL/GenBank/DDBJ whole genome shotgun (WGS) entry which is preliminary data.</text>
</comment>
<dbReference type="InterPro" id="IPR055132">
    <property type="entry name" value="RNase_J_b_CASP"/>
</dbReference>
<dbReference type="PANTHER" id="PTHR43694:SF1">
    <property type="entry name" value="RIBONUCLEASE J"/>
    <property type="match status" value="1"/>
</dbReference>
<keyword evidence="9" id="KW-0698">rRNA processing</keyword>
<evidence type="ECO:0000259" key="13">
    <source>
        <dbReference type="SMART" id="SM00849"/>
    </source>
</evidence>
<dbReference type="RefSeq" id="WP_190133349.1">
    <property type="nucleotide sequence ID" value="NZ_BNBD01000028.1"/>
</dbReference>
<dbReference type="NCBIfam" id="TIGR00649">
    <property type="entry name" value="MG423"/>
    <property type="match status" value="1"/>
</dbReference>
<dbReference type="SUPFAM" id="SSF56281">
    <property type="entry name" value="Metallo-hydrolase/oxidoreductase"/>
    <property type="match status" value="1"/>
</dbReference>
<dbReference type="InterPro" id="IPR004613">
    <property type="entry name" value="RNase_J"/>
</dbReference>
<dbReference type="CDD" id="cd07714">
    <property type="entry name" value="RNaseJ_MBL-fold"/>
    <property type="match status" value="1"/>
</dbReference>
<keyword evidence="15" id="KW-1185">Reference proteome</keyword>
<evidence type="ECO:0000256" key="9">
    <source>
        <dbReference type="HAMAP-Rule" id="MF_01491"/>
    </source>
</evidence>
<dbReference type="InterPro" id="IPR011108">
    <property type="entry name" value="RMMBL"/>
</dbReference>
<evidence type="ECO:0000256" key="12">
    <source>
        <dbReference type="PIRSR" id="PIRSR004803-3"/>
    </source>
</evidence>